<dbReference type="VEuPathDB" id="FungiDB:BO78DRAFT_183846"/>
<feature type="region of interest" description="Disordered" evidence="1">
    <location>
        <begin position="1"/>
        <end position="53"/>
    </location>
</feature>
<dbReference type="AlphaFoldDB" id="A0A319FMP3"/>
<proteinExistence type="predicted"/>
<name>A0A319FMP3_ASPSB</name>
<reference evidence="2 3" key="1">
    <citation type="submission" date="2018-02" db="EMBL/GenBank/DDBJ databases">
        <title>The genomes of Aspergillus section Nigri reveals drivers in fungal speciation.</title>
        <authorList>
            <consortium name="DOE Joint Genome Institute"/>
            <person name="Vesth T.C."/>
            <person name="Nybo J."/>
            <person name="Theobald S."/>
            <person name="Brandl J."/>
            <person name="Frisvad J.C."/>
            <person name="Nielsen K.F."/>
            <person name="Lyhne E.K."/>
            <person name="Kogle M.E."/>
            <person name="Kuo A."/>
            <person name="Riley R."/>
            <person name="Clum A."/>
            <person name="Nolan M."/>
            <person name="Lipzen A."/>
            <person name="Salamov A."/>
            <person name="Henrissat B."/>
            <person name="Wiebenga A."/>
            <person name="De vries R.P."/>
            <person name="Grigoriev I.V."/>
            <person name="Mortensen U.H."/>
            <person name="Andersen M.R."/>
            <person name="Baker S.E."/>
        </authorList>
    </citation>
    <scope>NUCLEOTIDE SEQUENCE [LARGE SCALE GENOMIC DNA]</scope>
    <source>
        <strain evidence="2 3">CBS 121057</strain>
    </source>
</reference>
<keyword evidence="3" id="KW-1185">Reference proteome</keyword>
<accession>A0A319FMP3</accession>
<dbReference type="EMBL" id="KZ826320">
    <property type="protein sequence ID" value="PYI10853.1"/>
    <property type="molecule type" value="Genomic_DNA"/>
</dbReference>
<dbReference type="Proteomes" id="UP000248423">
    <property type="component" value="Unassembled WGS sequence"/>
</dbReference>
<protein>
    <submittedName>
        <fullName evidence="2">Uncharacterized protein</fullName>
    </submittedName>
</protein>
<evidence type="ECO:0000313" key="3">
    <source>
        <dbReference type="Proteomes" id="UP000248423"/>
    </source>
</evidence>
<evidence type="ECO:0000256" key="1">
    <source>
        <dbReference type="SAM" id="MobiDB-lite"/>
    </source>
</evidence>
<organism evidence="2 3">
    <name type="scientific">Aspergillus sclerotiicarbonarius (strain CBS 121057 / IBT 28362)</name>
    <dbReference type="NCBI Taxonomy" id="1448318"/>
    <lineage>
        <taxon>Eukaryota</taxon>
        <taxon>Fungi</taxon>
        <taxon>Dikarya</taxon>
        <taxon>Ascomycota</taxon>
        <taxon>Pezizomycotina</taxon>
        <taxon>Eurotiomycetes</taxon>
        <taxon>Eurotiomycetidae</taxon>
        <taxon>Eurotiales</taxon>
        <taxon>Aspergillaceae</taxon>
        <taxon>Aspergillus</taxon>
        <taxon>Aspergillus subgen. Circumdati</taxon>
    </lineage>
</organism>
<gene>
    <name evidence="2" type="ORF">BO78DRAFT_183846</name>
</gene>
<evidence type="ECO:0000313" key="2">
    <source>
        <dbReference type="EMBL" id="PYI10853.1"/>
    </source>
</evidence>
<sequence length="135" mass="14688">MSWRWMTRGAASSRPSWRPSRDPRYLPGELGGGRPPQSRRTSDELQDHSLSANRAVSNGALEHAACRPLDLDSLPGGSGDAHSPPLEGRSPGAFKYYYGQLVVSGGDPFASTRLCPSSLFWKRLAWACRAFLVSG</sequence>